<dbReference type="CDD" id="cd06261">
    <property type="entry name" value="TM_PBP2"/>
    <property type="match status" value="1"/>
</dbReference>
<keyword evidence="11" id="KW-1185">Reference proteome</keyword>
<evidence type="ECO:0000256" key="3">
    <source>
        <dbReference type="ARBA" id="ARBA00022448"/>
    </source>
</evidence>
<feature type="transmembrane region" description="Helical" evidence="8">
    <location>
        <begin position="12"/>
        <end position="32"/>
    </location>
</feature>
<keyword evidence="3 8" id="KW-0813">Transport</keyword>
<dbReference type="Proteomes" id="UP000305267">
    <property type="component" value="Unassembled WGS sequence"/>
</dbReference>
<dbReference type="GO" id="GO:0055085">
    <property type="term" value="P:transmembrane transport"/>
    <property type="evidence" value="ECO:0007669"/>
    <property type="project" value="InterPro"/>
</dbReference>
<dbReference type="SUPFAM" id="SSF161098">
    <property type="entry name" value="MetI-like"/>
    <property type="match status" value="1"/>
</dbReference>
<dbReference type="Pfam" id="PF00528">
    <property type="entry name" value="BPD_transp_1"/>
    <property type="match status" value="1"/>
</dbReference>
<keyword evidence="7 8" id="KW-0472">Membrane</keyword>
<evidence type="ECO:0000256" key="1">
    <source>
        <dbReference type="ARBA" id="ARBA00004651"/>
    </source>
</evidence>
<name>A0A5C4L8H5_9HYPH</name>
<gene>
    <name evidence="10" type="ORF">FF100_33970</name>
</gene>
<dbReference type="PROSITE" id="PS50928">
    <property type="entry name" value="ABC_TM1"/>
    <property type="match status" value="1"/>
</dbReference>
<comment type="similarity">
    <text evidence="2">Belongs to the binding-protein-dependent transport system permease family. CysTW subfamily.</text>
</comment>
<keyword evidence="5 8" id="KW-0812">Transmembrane</keyword>
<feature type="transmembrane region" description="Helical" evidence="8">
    <location>
        <begin position="210"/>
        <end position="234"/>
    </location>
</feature>
<feature type="transmembrane region" description="Helical" evidence="8">
    <location>
        <begin position="254"/>
        <end position="279"/>
    </location>
</feature>
<evidence type="ECO:0000313" key="11">
    <source>
        <dbReference type="Proteomes" id="UP000305267"/>
    </source>
</evidence>
<dbReference type="EMBL" id="VDDA01000045">
    <property type="protein sequence ID" value="TNC06696.1"/>
    <property type="molecule type" value="Genomic_DNA"/>
</dbReference>
<dbReference type="AlphaFoldDB" id="A0A5C4L8H5"/>
<proteinExistence type="inferred from homology"/>
<dbReference type="RefSeq" id="WP_139040430.1">
    <property type="nucleotide sequence ID" value="NZ_VDDA01000045.1"/>
</dbReference>
<evidence type="ECO:0000256" key="4">
    <source>
        <dbReference type="ARBA" id="ARBA00022475"/>
    </source>
</evidence>
<accession>A0A5C4L8H5</accession>
<dbReference type="PANTHER" id="PTHR42929:SF5">
    <property type="entry name" value="ABC TRANSPORTER PERMEASE PROTEIN"/>
    <property type="match status" value="1"/>
</dbReference>
<feature type="transmembrane region" description="Helical" evidence="8">
    <location>
        <begin position="68"/>
        <end position="93"/>
    </location>
</feature>
<reference evidence="10 11" key="1">
    <citation type="submission" date="2019-06" db="EMBL/GenBank/DDBJ databases">
        <title>Genome of Methylobacterium sp. 17Sr1-39.</title>
        <authorList>
            <person name="Seo T."/>
        </authorList>
    </citation>
    <scope>NUCLEOTIDE SEQUENCE [LARGE SCALE GENOMIC DNA]</scope>
    <source>
        <strain evidence="10 11">17Sr1-39</strain>
    </source>
</reference>
<protein>
    <submittedName>
        <fullName evidence="10">ABC transporter permease</fullName>
    </submittedName>
</protein>
<organism evidence="10 11">
    <name type="scientific">Methylobacterium terricola</name>
    <dbReference type="NCBI Taxonomy" id="2583531"/>
    <lineage>
        <taxon>Bacteria</taxon>
        <taxon>Pseudomonadati</taxon>
        <taxon>Pseudomonadota</taxon>
        <taxon>Alphaproteobacteria</taxon>
        <taxon>Hyphomicrobiales</taxon>
        <taxon>Methylobacteriaceae</taxon>
        <taxon>Methylobacterium</taxon>
    </lineage>
</organism>
<feature type="transmembrane region" description="Helical" evidence="8">
    <location>
        <begin position="149"/>
        <end position="171"/>
    </location>
</feature>
<evidence type="ECO:0000256" key="8">
    <source>
        <dbReference type="RuleBase" id="RU363032"/>
    </source>
</evidence>
<evidence type="ECO:0000256" key="2">
    <source>
        <dbReference type="ARBA" id="ARBA00007069"/>
    </source>
</evidence>
<keyword evidence="4" id="KW-1003">Cell membrane</keyword>
<evidence type="ECO:0000256" key="7">
    <source>
        <dbReference type="ARBA" id="ARBA00023136"/>
    </source>
</evidence>
<evidence type="ECO:0000259" key="9">
    <source>
        <dbReference type="PROSITE" id="PS50928"/>
    </source>
</evidence>
<dbReference type="PANTHER" id="PTHR42929">
    <property type="entry name" value="INNER MEMBRANE ABC TRANSPORTER PERMEASE PROTEIN YDCU-RELATED-RELATED"/>
    <property type="match status" value="1"/>
</dbReference>
<dbReference type="InterPro" id="IPR035906">
    <property type="entry name" value="MetI-like_sf"/>
</dbReference>
<dbReference type="Gene3D" id="1.10.3720.10">
    <property type="entry name" value="MetI-like"/>
    <property type="match status" value="1"/>
</dbReference>
<comment type="subcellular location">
    <subcellularLocation>
        <location evidence="1 8">Cell membrane</location>
        <topology evidence="1 8">Multi-pass membrane protein</topology>
    </subcellularLocation>
</comment>
<sequence length="285" mass="30076">MSLATTERRNAAGLLTPATLVVIAGLVLPLLLMGRYSLNRFEPGQFMVEALTGANYLKILADPYYRRVIGTTVTMAVVVTVLCLVAGFPVAAAIARAPARWKTPLLLMIILPLFVGNAVRAAGWMVALGQKGVLNWALMGLGITTEPTSLMYTWGAVCAGIVAVNLPYVVLTLESVLEGIDGTAGDAALSLGATPFEAWRLVTLPQALPGVMAAAVLSFILTMNAYATLVLLGGPTFQMMAPAVADQVLQQSNWPLGAALAFLLTAVTIILTVTLNAGIARLWRR</sequence>
<feature type="domain" description="ABC transmembrane type-1" evidence="9">
    <location>
        <begin position="69"/>
        <end position="275"/>
    </location>
</feature>
<evidence type="ECO:0000313" key="10">
    <source>
        <dbReference type="EMBL" id="TNC06696.1"/>
    </source>
</evidence>
<keyword evidence="6 8" id="KW-1133">Transmembrane helix</keyword>
<evidence type="ECO:0000256" key="5">
    <source>
        <dbReference type="ARBA" id="ARBA00022692"/>
    </source>
</evidence>
<feature type="transmembrane region" description="Helical" evidence="8">
    <location>
        <begin position="105"/>
        <end position="129"/>
    </location>
</feature>
<dbReference type="InterPro" id="IPR000515">
    <property type="entry name" value="MetI-like"/>
</dbReference>
<comment type="caution">
    <text evidence="10">The sequence shown here is derived from an EMBL/GenBank/DDBJ whole genome shotgun (WGS) entry which is preliminary data.</text>
</comment>
<dbReference type="GO" id="GO:0005886">
    <property type="term" value="C:plasma membrane"/>
    <property type="evidence" value="ECO:0007669"/>
    <property type="project" value="UniProtKB-SubCell"/>
</dbReference>
<evidence type="ECO:0000256" key="6">
    <source>
        <dbReference type="ARBA" id="ARBA00022989"/>
    </source>
</evidence>
<dbReference type="OrthoDB" id="9807047at2"/>